<comment type="similarity">
    <text evidence="2 6">Belongs to the drug/metabolite transporter (DMT) superfamily. Plant drug/metabolite exporter (P-DME) (TC 2.A.7.4) family.</text>
</comment>
<proteinExistence type="inferred from homology"/>
<evidence type="ECO:0000256" key="2">
    <source>
        <dbReference type="ARBA" id="ARBA00007635"/>
    </source>
</evidence>
<dbReference type="GO" id="GO:0016020">
    <property type="term" value="C:membrane"/>
    <property type="evidence" value="ECO:0007669"/>
    <property type="project" value="UniProtKB-SubCell"/>
</dbReference>
<dbReference type="PANTHER" id="PTHR31218">
    <property type="entry name" value="WAT1-RELATED PROTEIN"/>
    <property type="match status" value="1"/>
</dbReference>
<feature type="transmembrane region" description="Helical" evidence="6">
    <location>
        <begin position="136"/>
        <end position="154"/>
    </location>
</feature>
<dbReference type="OrthoDB" id="1728340at2759"/>
<dbReference type="InterPro" id="IPR037185">
    <property type="entry name" value="EmrE-like"/>
</dbReference>
<sequence>MGLENYKPIVVLLGCQFVYAGVTLFGRAGILQGMSTRVFVVYRQCIAFLIMSPIAYFSRRGRKEHCLEWKSLWLIFLVSFIGQVLITLNQNLYYEGLALANSTVGSTLGNLMPAITFIMAYTLGLEKVNLRSLRSVAKIIGTVVCVCGAAVVYFCWQAPVAGPCKCSIPGSSFGNNTNVLNGRLTIGSGSIDTRTRYECLDIQFTGAMDLRLLCREQLIIVVVKVTIYDLFYVFGLRKQL</sequence>
<evidence type="ECO:0000256" key="3">
    <source>
        <dbReference type="ARBA" id="ARBA00022692"/>
    </source>
</evidence>
<comment type="caution">
    <text evidence="8">The sequence shown here is derived from an EMBL/GenBank/DDBJ whole genome shotgun (WGS) entry which is preliminary data.</text>
</comment>
<evidence type="ECO:0000256" key="5">
    <source>
        <dbReference type="ARBA" id="ARBA00023136"/>
    </source>
</evidence>
<name>A0A5A7P5N2_STRAF</name>
<feature type="domain" description="EamA" evidence="7">
    <location>
        <begin position="9"/>
        <end position="153"/>
    </location>
</feature>
<protein>
    <recommendedName>
        <fullName evidence="6">WAT1-related protein</fullName>
    </recommendedName>
</protein>
<organism evidence="8 9">
    <name type="scientific">Striga asiatica</name>
    <name type="common">Asiatic witchweed</name>
    <name type="synonym">Buchnera asiatica</name>
    <dbReference type="NCBI Taxonomy" id="4170"/>
    <lineage>
        <taxon>Eukaryota</taxon>
        <taxon>Viridiplantae</taxon>
        <taxon>Streptophyta</taxon>
        <taxon>Embryophyta</taxon>
        <taxon>Tracheophyta</taxon>
        <taxon>Spermatophyta</taxon>
        <taxon>Magnoliopsida</taxon>
        <taxon>eudicotyledons</taxon>
        <taxon>Gunneridae</taxon>
        <taxon>Pentapetalae</taxon>
        <taxon>asterids</taxon>
        <taxon>lamiids</taxon>
        <taxon>Lamiales</taxon>
        <taxon>Orobanchaceae</taxon>
        <taxon>Buchnereae</taxon>
        <taxon>Striga</taxon>
    </lineage>
</organism>
<dbReference type="GO" id="GO:0022857">
    <property type="term" value="F:transmembrane transporter activity"/>
    <property type="evidence" value="ECO:0007669"/>
    <property type="project" value="InterPro"/>
</dbReference>
<feature type="transmembrane region" description="Helical" evidence="6">
    <location>
        <begin position="71"/>
        <end position="88"/>
    </location>
</feature>
<dbReference type="InterPro" id="IPR000620">
    <property type="entry name" value="EamA_dom"/>
</dbReference>
<dbReference type="InterPro" id="IPR030184">
    <property type="entry name" value="WAT1-related"/>
</dbReference>
<dbReference type="AlphaFoldDB" id="A0A5A7P5N2"/>
<feature type="transmembrane region" description="Helical" evidence="6">
    <location>
        <begin position="218"/>
        <end position="236"/>
    </location>
</feature>
<dbReference type="SUPFAM" id="SSF103481">
    <property type="entry name" value="Multidrug resistance efflux transporter EmrE"/>
    <property type="match status" value="1"/>
</dbReference>
<dbReference type="EMBL" id="BKCP01002224">
    <property type="protein sequence ID" value="GER27798.1"/>
    <property type="molecule type" value="Genomic_DNA"/>
</dbReference>
<evidence type="ECO:0000256" key="6">
    <source>
        <dbReference type="RuleBase" id="RU363077"/>
    </source>
</evidence>
<feature type="transmembrane region" description="Helical" evidence="6">
    <location>
        <begin position="108"/>
        <end position="124"/>
    </location>
</feature>
<keyword evidence="4 6" id="KW-1133">Transmembrane helix</keyword>
<evidence type="ECO:0000259" key="7">
    <source>
        <dbReference type="Pfam" id="PF00892"/>
    </source>
</evidence>
<feature type="transmembrane region" description="Helical" evidence="6">
    <location>
        <begin position="9"/>
        <end position="28"/>
    </location>
</feature>
<gene>
    <name evidence="8" type="ORF">STAS_03536</name>
</gene>
<keyword evidence="5 6" id="KW-0472">Membrane</keyword>
<dbReference type="Proteomes" id="UP000325081">
    <property type="component" value="Unassembled WGS sequence"/>
</dbReference>
<evidence type="ECO:0000313" key="8">
    <source>
        <dbReference type="EMBL" id="GER27798.1"/>
    </source>
</evidence>
<evidence type="ECO:0000256" key="1">
    <source>
        <dbReference type="ARBA" id="ARBA00004141"/>
    </source>
</evidence>
<comment type="subcellular location">
    <subcellularLocation>
        <location evidence="1 6">Membrane</location>
        <topology evidence="1 6">Multi-pass membrane protein</topology>
    </subcellularLocation>
</comment>
<evidence type="ECO:0000313" key="9">
    <source>
        <dbReference type="Proteomes" id="UP000325081"/>
    </source>
</evidence>
<keyword evidence="9" id="KW-1185">Reference proteome</keyword>
<accession>A0A5A7P5N2</accession>
<evidence type="ECO:0000256" key="4">
    <source>
        <dbReference type="ARBA" id="ARBA00022989"/>
    </source>
</evidence>
<feature type="transmembrane region" description="Helical" evidence="6">
    <location>
        <begin position="40"/>
        <end position="59"/>
    </location>
</feature>
<dbReference type="Pfam" id="PF00892">
    <property type="entry name" value="EamA"/>
    <property type="match status" value="1"/>
</dbReference>
<keyword evidence="3 6" id="KW-0812">Transmembrane</keyword>
<reference evidence="9" key="1">
    <citation type="journal article" date="2019" name="Curr. Biol.">
        <title>Genome Sequence of Striga asiatica Provides Insight into the Evolution of Plant Parasitism.</title>
        <authorList>
            <person name="Yoshida S."/>
            <person name="Kim S."/>
            <person name="Wafula E.K."/>
            <person name="Tanskanen J."/>
            <person name="Kim Y.M."/>
            <person name="Honaas L."/>
            <person name="Yang Z."/>
            <person name="Spallek T."/>
            <person name="Conn C.E."/>
            <person name="Ichihashi Y."/>
            <person name="Cheong K."/>
            <person name="Cui S."/>
            <person name="Der J.P."/>
            <person name="Gundlach H."/>
            <person name="Jiao Y."/>
            <person name="Hori C."/>
            <person name="Ishida J.K."/>
            <person name="Kasahara H."/>
            <person name="Kiba T."/>
            <person name="Kim M.S."/>
            <person name="Koo N."/>
            <person name="Laohavisit A."/>
            <person name="Lee Y.H."/>
            <person name="Lumba S."/>
            <person name="McCourt P."/>
            <person name="Mortimer J.C."/>
            <person name="Mutuku J.M."/>
            <person name="Nomura T."/>
            <person name="Sasaki-Sekimoto Y."/>
            <person name="Seto Y."/>
            <person name="Wang Y."/>
            <person name="Wakatake T."/>
            <person name="Sakakibara H."/>
            <person name="Demura T."/>
            <person name="Yamaguchi S."/>
            <person name="Yoneyama K."/>
            <person name="Manabe R.I."/>
            <person name="Nelson D.C."/>
            <person name="Schulman A.H."/>
            <person name="Timko M.P."/>
            <person name="dePamphilis C.W."/>
            <person name="Choi D."/>
            <person name="Shirasu K."/>
        </authorList>
    </citation>
    <scope>NUCLEOTIDE SEQUENCE [LARGE SCALE GENOMIC DNA]</scope>
    <source>
        <strain evidence="9">cv. UVA1</strain>
    </source>
</reference>